<dbReference type="Pfam" id="PF08547">
    <property type="entry name" value="CIA30"/>
    <property type="match status" value="1"/>
</dbReference>
<feature type="domain" description="NADH:ubiquinone oxidoreductase intermediate-associated protein 30" evidence="2">
    <location>
        <begin position="30"/>
        <end position="95"/>
    </location>
</feature>
<dbReference type="EMBL" id="CAXAMM010040763">
    <property type="protein sequence ID" value="CAK9095279.1"/>
    <property type="molecule type" value="Genomic_DNA"/>
</dbReference>
<reference evidence="3 4" key="1">
    <citation type="submission" date="2024-02" db="EMBL/GenBank/DDBJ databases">
        <authorList>
            <person name="Chen Y."/>
            <person name="Shah S."/>
            <person name="Dougan E. K."/>
            <person name="Thang M."/>
            <person name="Chan C."/>
        </authorList>
    </citation>
    <scope>NUCLEOTIDE SEQUENCE [LARGE SCALE GENOMIC DNA]</scope>
</reference>
<comment type="caution">
    <text evidence="3">The sequence shown here is derived from an EMBL/GenBank/DDBJ whole genome shotgun (WGS) entry which is preliminary data.</text>
</comment>
<evidence type="ECO:0000313" key="4">
    <source>
        <dbReference type="Proteomes" id="UP001642464"/>
    </source>
</evidence>
<keyword evidence="1" id="KW-0732">Signal</keyword>
<name>A0ABP0R3V7_9DINO</name>
<keyword evidence="4" id="KW-1185">Reference proteome</keyword>
<feature type="chain" id="PRO_5045196498" evidence="1">
    <location>
        <begin position="22"/>
        <end position="364"/>
    </location>
</feature>
<dbReference type="Proteomes" id="UP001642464">
    <property type="component" value="Unassembled WGS sequence"/>
</dbReference>
<organism evidence="3 4">
    <name type="scientific">Durusdinium trenchii</name>
    <dbReference type="NCBI Taxonomy" id="1381693"/>
    <lineage>
        <taxon>Eukaryota</taxon>
        <taxon>Sar</taxon>
        <taxon>Alveolata</taxon>
        <taxon>Dinophyceae</taxon>
        <taxon>Suessiales</taxon>
        <taxon>Symbiodiniaceae</taxon>
        <taxon>Durusdinium</taxon>
    </lineage>
</organism>
<feature type="signal peptide" evidence="1">
    <location>
        <begin position="1"/>
        <end position="21"/>
    </location>
</feature>
<sequence length="364" mass="39527">MGKLRNSFVANFLAVTSLTAAGKDLAEWTSAGWYVQNDDVMGGRSNSNLKLSGSGAEFEGSINMNGGGFASFRRNFGPWGERDLAQYSGLWVETDVVTEQPLFHAPFAVHIQLGDPSRYDHGAAFAIPSGPAGSTYSVFLPFGWFTKQLRWSCRGCTLDTGRINDLSVYALYQEGPFKFKIRQIRAVRDSEVPAFGQVPALVLSDAKAWMLVKATVERGSTLWNKGNPELCGAMYSMTAKTLTTASNISSSVQEISRVAMASAERYPVNLGGDAAWIYRKAFDHILAAYEGVSFPSDDRYPAVAHGDWAATAMGSDQVPQLSTTSLDRDMEQQLALNSAGQKSLKGLGFIFVMLVVGNAQSCWS</sequence>
<proteinExistence type="predicted"/>
<evidence type="ECO:0000256" key="1">
    <source>
        <dbReference type="SAM" id="SignalP"/>
    </source>
</evidence>
<evidence type="ECO:0000259" key="2">
    <source>
        <dbReference type="Pfam" id="PF08547"/>
    </source>
</evidence>
<gene>
    <name evidence="3" type="ORF">SCF082_LOCUS44762</name>
</gene>
<protein>
    <submittedName>
        <fullName evidence="3">CIA30 domain-containing protein</fullName>
    </submittedName>
</protein>
<accession>A0ABP0R3V7</accession>
<evidence type="ECO:0000313" key="3">
    <source>
        <dbReference type="EMBL" id="CAK9095279.1"/>
    </source>
</evidence>
<dbReference type="InterPro" id="IPR008979">
    <property type="entry name" value="Galactose-bd-like_sf"/>
</dbReference>
<dbReference type="InterPro" id="IPR013857">
    <property type="entry name" value="NADH-UbQ_OxRdtase-assoc_prot30"/>
</dbReference>
<dbReference type="SUPFAM" id="SSF49785">
    <property type="entry name" value="Galactose-binding domain-like"/>
    <property type="match status" value="1"/>
</dbReference>